<dbReference type="InterPro" id="IPR037232">
    <property type="entry name" value="NADH_quin_OxRdtase_su_C/D-like"/>
</dbReference>
<keyword evidence="4" id="KW-1185">Reference proteome</keyword>
<dbReference type="InterPro" id="IPR001268">
    <property type="entry name" value="NADH_UbQ_OxRdtase_30kDa_su"/>
</dbReference>
<gene>
    <name evidence="3" type="ORF">EDD72_105141</name>
</gene>
<dbReference type="Gene3D" id="3.30.460.80">
    <property type="entry name" value="NADH:ubiquinone oxidoreductase, 30kDa subunit"/>
    <property type="match status" value="1"/>
</dbReference>
<dbReference type="PANTHER" id="PTHR10884">
    <property type="entry name" value="NADH DEHYDROGENASE UBIQUINONE IRON-SULFUR PROTEIN 3"/>
    <property type="match status" value="1"/>
</dbReference>
<dbReference type="GO" id="GO:0008137">
    <property type="term" value="F:NADH dehydrogenase (ubiquinone) activity"/>
    <property type="evidence" value="ECO:0007669"/>
    <property type="project" value="InterPro"/>
</dbReference>
<organism evidence="3 4">
    <name type="scientific">Tepidibacillus fermentans</name>
    <dbReference type="NCBI Taxonomy" id="1281767"/>
    <lineage>
        <taxon>Bacteria</taxon>
        <taxon>Bacillati</taxon>
        <taxon>Bacillota</taxon>
        <taxon>Bacilli</taxon>
        <taxon>Bacillales</taxon>
        <taxon>Bacillaceae</taxon>
        <taxon>Tepidibacillus</taxon>
    </lineage>
</organism>
<comment type="similarity">
    <text evidence="1">Belongs to the complex I 30 kDa subunit family.</text>
</comment>
<dbReference type="SUPFAM" id="SSF143243">
    <property type="entry name" value="Nqo5-like"/>
    <property type="match status" value="1"/>
</dbReference>
<dbReference type="RefSeq" id="WP_132767892.1">
    <property type="nucleotide sequence ID" value="NZ_SMAB01000005.1"/>
</dbReference>
<feature type="domain" description="NADH:ubiquinone oxidoreductase 30kDa subunit" evidence="2">
    <location>
        <begin position="47"/>
        <end position="161"/>
    </location>
</feature>
<accession>A0A4R3KIS8</accession>
<dbReference type="Pfam" id="PF00329">
    <property type="entry name" value="Complex1_30kDa"/>
    <property type="match status" value="1"/>
</dbReference>
<evidence type="ECO:0000313" key="4">
    <source>
        <dbReference type="Proteomes" id="UP000295788"/>
    </source>
</evidence>
<evidence type="ECO:0000256" key="1">
    <source>
        <dbReference type="ARBA" id="ARBA00007569"/>
    </source>
</evidence>
<dbReference type="PANTHER" id="PTHR10884:SF14">
    <property type="entry name" value="NADH DEHYDROGENASE [UBIQUINONE] IRON-SULFUR PROTEIN 3, MITOCHONDRIAL"/>
    <property type="match status" value="1"/>
</dbReference>
<dbReference type="OrthoDB" id="9803286at2"/>
<dbReference type="Proteomes" id="UP000295788">
    <property type="component" value="Unassembled WGS sequence"/>
</dbReference>
<evidence type="ECO:0000313" key="3">
    <source>
        <dbReference type="EMBL" id="TCS83399.1"/>
    </source>
</evidence>
<comment type="caution">
    <text evidence="3">The sequence shown here is derived from an EMBL/GenBank/DDBJ whole genome shotgun (WGS) entry which is preliminary data.</text>
</comment>
<proteinExistence type="inferred from homology"/>
<name>A0A4R3KIS8_9BACI</name>
<dbReference type="EMBL" id="SMAB01000005">
    <property type="protein sequence ID" value="TCS83399.1"/>
    <property type="molecule type" value="Genomic_DNA"/>
</dbReference>
<protein>
    <submittedName>
        <fullName evidence="3">NADH/F420H2 dehydrogenase subunit C</fullName>
    </submittedName>
</protein>
<dbReference type="AlphaFoldDB" id="A0A4R3KIS8"/>
<evidence type="ECO:0000259" key="2">
    <source>
        <dbReference type="Pfam" id="PF00329"/>
    </source>
</evidence>
<reference evidence="3 4" key="1">
    <citation type="submission" date="2019-03" db="EMBL/GenBank/DDBJ databases">
        <title>Genomic Encyclopedia of Type Strains, Phase IV (KMG-IV): sequencing the most valuable type-strain genomes for metagenomic binning, comparative biology and taxonomic classification.</title>
        <authorList>
            <person name="Goeker M."/>
        </authorList>
    </citation>
    <scope>NUCLEOTIDE SEQUENCE [LARGE SCALE GENOMIC DNA]</scope>
    <source>
        <strain evidence="3 4">DSM 23802</strain>
    </source>
</reference>
<sequence>MSEEVKASSPKQPLLDQYVKIIKEQVGEEAIKDAFINEPNDHMPVLVINKDKWYDVAKLLKDHPEMRFDYLMNLAGVDYEKYMEVAYHFYSYSRNEFLGVKVQTERDGGTVPTVMDIWATADWHEREAYDLLGIGFTGRQISRILLPDDWVGHPLRKDYKPFDEEV</sequence>